<dbReference type="Proteomes" id="UP001246473">
    <property type="component" value="Unassembled WGS sequence"/>
</dbReference>
<protein>
    <submittedName>
        <fullName evidence="1">Uncharacterized protein</fullName>
    </submittedName>
</protein>
<organism evidence="1 2">
    <name type="scientific">Paraburkholderia fungorum</name>
    <dbReference type="NCBI Taxonomy" id="134537"/>
    <lineage>
        <taxon>Bacteria</taxon>
        <taxon>Pseudomonadati</taxon>
        <taxon>Pseudomonadota</taxon>
        <taxon>Betaproteobacteria</taxon>
        <taxon>Burkholderiales</taxon>
        <taxon>Burkholderiaceae</taxon>
        <taxon>Paraburkholderia</taxon>
    </lineage>
</organism>
<name>A0AAP5QAL4_9BURK</name>
<sequence length="192" mass="21575">MRTTSLPDRIGTSPDFVSFTMSNIDFIHDRETFTLFWQRARECAEKLAVIPASDLLHFDSSNIGTQIFRDLIRGIANFKGTGEFAVIVLNPDPFSYFHFHFGKYPGFIVKAYHSDEDLFEILAQDPADSPADAIGFYSEQYVVLPVSSEWFICADRAWGGGTGFLTGPPDVMTFARESFAFYENPDQRSGPA</sequence>
<evidence type="ECO:0000313" key="1">
    <source>
        <dbReference type="EMBL" id="MDT8839991.1"/>
    </source>
</evidence>
<dbReference type="GeneID" id="66519007"/>
<accession>A0AAP5QAL4</accession>
<reference evidence="1" key="1">
    <citation type="submission" date="2022-08" db="EMBL/GenBank/DDBJ databases">
        <authorList>
            <person name="Kim S.-J."/>
        </authorList>
    </citation>
    <scope>NUCLEOTIDE SEQUENCE</scope>
    <source>
        <strain evidence="1">KJ</strain>
    </source>
</reference>
<proteinExistence type="predicted"/>
<evidence type="ECO:0000313" key="2">
    <source>
        <dbReference type="Proteomes" id="UP001246473"/>
    </source>
</evidence>
<gene>
    <name evidence="1" type="ORF">ParKJ_21410</name>
</gene>
<dbReference type="AlphaFoldDB" id="A0AAP5QAL4"/>
<dbReference type="EMBL" id="JANSLM010000007">
    <property type="protein sequence ID" value="MDT8839991.1"/>
    <property type="molecule type" value="Genomic_DNA"/>
</dbReference>
<comment type="caution">
    <text evidence="1">The sequence shown here is derived from an EMBL/GenBank/DDBJ whole genome shotgun (WGS) entry which is preliminary data.</text>
</comment>
<dbReference type="RefSeq" id="WP_144192974.1">
    <property type="nucleotide sequence ID" value="NZ_CP010027.1"/>
</dbReference>